<reference evidence="3 4" key="1">
    <citation type="submission" date="2024-09" db="EMBL/GenBank/DDBJ databases">
        <authorList>
            <person name="Sun Q."/>
            <person name="Mori K."/>
        </authorList>
    </citation>
    <scope>NUCLEOTIDE SEQUENCE [LARGE SCALE GENOMIC DNA]</scope>
    <source>
        <strain evidence="3 4">TBRC 1851</strain>
    </source>
</reference>
<feature type="compositionally biased region" description="Gly residues" evidence="1">
    <location>
        <begin position="1"/>
        <end position="10"/>
    </location>
</feature>
<evidence type="ECO:0000313" key="4">
    <source>
        <dbReference type="Proteomes" id="UP001589870"/>
    </source>
</evidence>
<feature type="compositionally biased region" description="Gly residues" evidence="1">
    <location>
        <begin position="120"/>
        <end position="133"/>
    </location>
</feature>
<gene>
    <name evidence="3" type="ORF">ACFHYQ_04105</name>
</gene>
<dbReference type="EMBL" id="JBHMQT010000005">
    <property type="protein sequence ID" value="MFC0861476.1"/>
    <property type="molecule type" value="Genomic_DNA"/>
</dbReference>
<organism evidence="3 4">
    <name type="scientific">Sphaerimonospora cavernae</name>
    <dbReference type="NCBI Taxonomy" id="1740611"/>
    <lineage>
        <taxon>Bacteria</taxon>
        <taxon>Bacillati</taxon>
        <taxon>Actinomycetota</taxon>
        <taxon>Actinomycetes</taxon>
        <taxon>Streptosporangiales</taxon>
        <taxon>Streptosporangiaceae</taxon>
        <taxon>Sphaerimonospora</taxon>
    </lineage>
</organism>
<name>A0ABV6U2X8_9ACTN</name>
<sequence length="599" mass="65217">MSSGGDGYPGPGDPAPPPRQPIDPPALPVPPEASQHSQSPYGDPHAQPYPQPHSQPYGQQPPQSYGQQPPQSYGQPYGQQPPQPYGQQPAQPYPQSYSQQPAQPYDQPYGWQQGPPDGPSAGGAWRGSGGGWQGPTPPAAPLWQAPTQPSQPRRRGWVIPAVAITAVLAVAGGTFAVMKVRDDGVRPTPAATAAVASPAATSAVADASKTDVCVMLDPAEAERLVPAATIDSSMRDNRDDSIVSYVRWTCSWVNRNISYKEKRRSREITVNVSRYEAVGNTTANKSARIQFDGELRQYKYQTSVSTKERYYSKAREFPEIGEQAAAQYQWTREKKYWYSFGQGVGRVGNVVFQVKYEANQQDKEAEIFSTDTTQSINEENALREVESLLGQLAKSIKAWRAGQPMPFKPRPKPSPTPSPTPTLIALPAPCVSVQPLVKTLVPKTEGAAARSVEGGATVTQCQWWNDKLPIGQGKVRWRNLRISIHSFADAESARYHFIDERAKAKTTAGSGIGGIRWGRLRKLPGLGQDSFGQAVRQRTDTAQANRYEIYVLDGTKVVWVLFSGSDRPENAPINAPDSLLMDLKEATAGATSVMKAVLG</sequence>
<keyword evidence="2" id="KW-1133">Transmembrane helix</keyword>
<feature type="transmembrane region" description="Helical" evidence="2">
    <location>
        <begin position="157"/>
        <end position="178"/>
    </location>
</feature>
<keyword evidence="4" id="KW-1185">Reference proteome</keyword>
<evidence type="ECO:0000256" key="2">
    <source>
        <dbReference type="SAM" id="Phobius"/>
    </source>
</evidence>
<comment type="caution">
    <text evidence="3">The sequence shown here is derived from an EMBL/GenBank/DDBJ whole genome shotgun (WGS) entry which is preliminary data.</text>
</comment>
<dbReference type="RefSeq" id="WP_394299718.1">
    <property type="nucleotide sequence ID" value="NZ_JBHMQT010000005.1"/>
</dbReference>
<feature type="region of interest" description="Disordered" evidence="1">
    <location>
        <begin position="1"/>
        <end position="153"/>
    </location>
</feature>
<dbReference type="Proteomes" id="UP001589870">
    <property type="component" value="Unassembled WGS sequence"/>
</dbReference>
<evidence type="ECO:0000313" key="3">
    <source>
        <dbReference type="EMBL" id="MFC0861476.1"/>
    </source>
</evidence>
<evidence type="ECO:0000256" key="1">
    <source>
        <dbReference type="SAM" id="MobiDB-lite"/>
    </source>
</evidence>
<feature type="compositionally biased region" description="Low complexity" evidence="1">
    <location>
        <begin position="85"/>
        <end position="109"/>
    </location>
</feature>
<feature type="compositionally biased region" description="Pro residues" evidence="1">
    <location>
        <begin position="11"/>
        <end position="31"/>
    </location>
</feature>
<protein>
    <recommendedName>
        <fullName evidence="5">DUF3558 domain-containing protein</fullName>
    </recommendedName>
</protein>
<keyword evidence="2" id="KW-0472">Membrane</keyword>
<evidence type="ECO:0008006" key="5">
    <source>
        <dbReference type="Google" id="ProtNLM"/>
    </source>
</evidence>
<proteinExistence type="predicted"/>
<keyword evidence="2" id="KW-0812">Transmembrane</keyword>
<accession>A0ABV6U2X8</accession>
<feature type="compositionally biased region" description="Low complexity" evidence="1">
    <location>
        <begin position="54"/>
        <end position="78"/>
    </location>
</feature>